<dbReference type="EMBL" id="JACOGF010000009">
    <property type="protein sequence ID" value="MBC3919225.1"/>
    <property type="molecule type" value="Genomic_DNA"/>
</dbReference>
<protein>
    <submittedName>
        <fullName evidence="3">AAA family ATPase</fullName>
    </submittedName>
</protein>
<feature type="region of interest" description="Disordered" evidence="1">
    <location>
        <begin position="1"/>
        <end position="21"/>
    </location>
</feature>
<comment type="caution">
    <text evidence="3">The sequence shown here is derived from an EMBL/GenBank/DDBJ whole genome shotgun (WGS) entry which is preliminary data.</text>
</comment>
<evidence type="ECO:0000313" key="3">
    <source>
        <dbReference type="EMBL" id="MBC3919225.1"/>
    </source>
</evidence>
<proteinExistence type="predicted"/>
<accession>A0ABR6ZTP7</accession>
<name>A0ABR6ZTP7_9BURK</name>
<organism evidence="3 4">
    <name type="scientific">Undibacterium hunanense</name>
    <dbReference type="NCBI Taxonomy" id="2762292"/>
    <lineage>
        <taxon>Bacteria</taxon>
        <taxon>Pseudomonadati</taxon>
        <taxon>Pseudomonadota</taxon>
        <taxon>Betaproteobacteria</taxon>
        <taxon>Burkholderiales</taxon>
        <taxon>Oxalobacteraceae</taxon>
        <taxon>Undibacterium</taxon>
    </lineage>
</organism>
<feature type="compositionally biased region" description="Basic and acidic residues" evidence="1">
    <location>
        <begin position="11"/>
        <end position="21"/>
    </location>
</feature>
<evidence type="ECO:0000256" key="1">
    <source>
        <dbReference type="SAM" id="MobiDB-lite"/>
    </source>
</evidence>
<feature type="compositionally biased region" description="Basic residues" evidence="1">
    <location>
        <begin position="1"/>
        <end position="10"/>
    </location>
</feature>
<dbReference type="SMART" id="SM00382">
    <property type="entry name" value="AAA"/>
    <property type="match status" value="1"/>
</dbReference>
<gene>
    <name evidence="3" type="ORF">H8L32_17165</name>
</gene>
<keyword evidence="4" id="KW-1185">Reference proteome</keyword>
<evidence type="ECO:0000313" key="4">
    <source>
        <dbReference type="Proteomes" id="UP000650424"/>
    </source>
</evidence>
<sequence>MTVKVKTSKKPTKERTIKKENKSVGQQTEIIKFEPTKKMMLMTAEALTKISVPNRKKHWGKLILSNQTGMFYGPRGCGKTWLLMGIAISISSGVSFLDHHPFKQRRVIYLDGEMDISSFKDRLIMMCDSLDTPPPKNLSIFTPESFAGLMPSITDPVGQTQIDQMIGTEWDVVIVDNYSAWSGDGRETPEAFAPLAKWMLAHKHAGRCVIVVHHSGKKGGQRGSSRHEDALDWSVSLNPVDNKSTDGSLRIQMTWEKKRHLASDEALPITVVMAKSTKGELQWEYSRGHSVSAIASKIISMKANNMSSAEIANQLKIDRSTVNRHLKAAKSTMQ</sequence>
<dbReference type="InterPro" id="IPR003593">
    <property type="entry name" value="AAA+_ATPase"/>
</dbReference>
<evidence type="ECO:0000259" key="2">
    <source>
        <dbReference type="SMART" id="SM00382"/>
    </source>
</evidence>
<dbReference type="SUPFAM" id="SSF52540">
    <property type="entry name" value="P-loop containing nucleoside triphosphate hydrolases"/>
    <property type="match status" value="1"/>
</dbReference>
<reference evidence="3 4" key="1">
    <citation type="submission" date="2020-08" db="EMBL/GenBank/DDBJ databases">
        <title>Novel species isolated from subtropical streams in China.</title>
        <authorList>
            <person name="Lu H."/>
        </authorList>
    </citation>
    <scope>NUCLEOTIDE SEQUENCE [LARGE SCALE GENOMIC DNA]</scope>
    <source>
        <strain evidence="3 4">CY18W</strain>
    </source>
</reference>
<dbReference type="RefSeq" id="WP_186948504.1">
    <property type="nucleotide sequence ID" value="NZ_JACOGF010000009.1"/>
</dbReference>
<dbReference type="Pfam" id="PF13481">
    <property type="entry name" value="AAA_25"/>
    <property type="match status" value="1"/>
</dbReference>
<dbReference type="Gene3D" id="3.40.50.300">
    <property type="entry name" value="P-loop containing nucleotide triphosphate hydrolases"/>
    <property type="match status" value="1"/>
</dbReference>
<dbReference type="InterPro" id="IPR027417">
    <property type="entry name" value="P-loop_NTPase"/>
</dbReference>
<dbReference type="Proteomes" id="UP000650424">
    <property type="component" value="Unassembled WGS sequence"/>
</dbReference>
<feature type="domain" description="AAA+ ATPase" evidence="2">
    <location>
        <begin position="65"/>
        <end position="305"/>
    </location>
</feature>
<dbReference type="Gene3D" id="1.10.10.60">
    <property type="entry name" value="Homeodomain-like"/>
    <property type="match status" value="1"/>
</dbReference>